<dbReference type="Proteomes" id="UP000297245">
    <property type="component" value="Unassembled WGS sequence"/>
</dbReference>
<dbReference type="AlphaFoldDB" id="A0A4S8KXF8"/>
<gene>
    <name evidence="1" type="ORF">K435DRAFT_600126</name>
</gene>
<keyword evidence="2" id="KW-1185">Reference proteome</keyword>
<protein>
    <submittedName>
        <fullName evidence="1">Uncharacterized protein</fullName>
    </submittedName>
</protein>
<dbReference type="EMBL" id="ML179890">
    <property type="protein sequence ID" value="THU80600.1"/>
    <property type="molecule type" value="Genomic_DNA"/>
</dbReference>
<dbReference type="InterPro" id="IPR009057">
    <property type="entry name" value="Homeodomain-like_sf"/>
</dbReference>
<evidence type="ECO:0000313" key="2">
    <source>
        <dbReference type="Proteomes" id="UP000297245"/>
    </source>
</evidence>
<organism evidence="1 2">
    <name type="scientific">Dendrothele bispora (strain CBS 962.96)</name>
    <dbReference type="NCBI Taxonomy" id="1314807"/>
    <lineage>
        <taxon>Eukaryota</taxon>
        <taxon>Fungi</taxon>
        <taxon>Dikarya</taxon>
        <taxon>Basidiomycota</taxon>
        <taxon>Agaricomycotina</taxon>
        <taxon>Agaricomycetes</taxon>
        <taxon>Agaricomycetidae</taxon>
        <taxon>Agaricales</taxon>
        <taxon>Agaricales incertae sedis</taxon>
        <taxon>Dendrothele</taxon>
    </lineage>
</organism>
<reference evidence="1 2" key="1">
    <citation type="journal article" date="2019" name="Nat. Ecol. Evol.">
        <title>Megaphylogeny resolves global patterns of mushroom evolution.</title>
        <authorList>
            <person name="Varga T."/>
            <person name="Krizsan K."/>
            <person name="Foldi C."/>
            <person name="Dima B."/>
            <person name="Sanchez-Garcia M."/>
            <person name="Sanchez-Ramirez S."/>
            <person name="Szollosi G.J."/>
            <person name="Szarkandi J.G."/>
            <person name="Papp V."/>
            <person name="Albert L."/>
            <person name="Andreopoulos W."/>
            <person name="Angelini C."/>
            <person name="Antonin V."/>
            <person name="Barry K.W."/>
            <person name="Bougher N.L."/>
            <person name="Buchanan P."/>
            <person name="Buyck B."/>
            <person name="Bense V."/>
            <person name="Catcheside P."/>
            <person name="Chovatia M."/>
            <person name="Cooper J."/>
            <person name="Damon W."/>
            <person name="Desjardin D."/>
            <person name="Finy P."/>
            <person name="Geml J."/>
            <person name="Haridas S."/>
            <person name="Hughes K."/>
            <person name="Justo A."/>
            <person name="Karasinski D."/>
            <person name="Kautmanova I."/>
            <person name="Kiss B."/>
            <person name="Kocsube S."/>
            <person name="Kotiranta H."/>
            <person name="LaButti K.M."/>
            <person name="Lechner B.E."/>
            <person name="Liimatainen K."/>
            <person name="Lipzen A."/>
            <person name="Lukacs Z."/>
            <person name="Mihaltcheva S."/>
            <person name="Morgado L.N."/>
            <person name="Niskanen T."/>
            <person name="Noordeloos M.E."/>
            <person name="Ohm R.A."/>
            <person name="Ortiz-Santana B."/>
            <person name="Ovrebo C."/>
            <person name="Racz N."/>
            <person name="Riley R."/>
            <person name="Savchenko A."/>
            <person name="Shiryaev A."/>
            <person name="Soop K."/>
            <person name="Spirin V."/>
            <person name="Szebenyi C."/>
            <person name="Tomsovsky M."/>
            <person name="Tulloss R.E."/>
            <person name="Uehling J."/>
            <person name="Grigoriev I.V."/>
            <person name="Vagvolgyi C."/>
            <person name="Papp T."/>
            <person name="Martin F.M."/>
            <person name="Miettinen O."/>
            <person name="Hibbett D.S."/>
            <person name="Nagy L.G."/>
        </authorList>
    </citation>
    <scope>NUCLEOTIDE SEQUENCE [LARGE SCALE GENOMIC DNA]</scope>
    <source>
        <strain evidence="1 2">CBS 962.96</strain>
    </source>
</reference>
<name>A0A4S8KXF8_DENBC</name>
<accession>A0A4S8KXF8</accession>
<sequence length="180" mass="21079">MVFRHISKDVKERALWLLEHDYIPEDIAYLLGVSERSIRRWRNNVELHGSVVASRILLQGRPTLMSTEAREDLIALTAESPELFLDEIQDWVAITHMTAISRPQLWQILKDCAISYKCLRRAAAERNEQLCQEWCQAYQQAYTARQLLFIDETSKDDRTIYWHYGRSILGQRATIPANFV</sequence>
<feature type="non-terminal residue" evidence="1">
    <location>
        <position position="180"/>
    </location>
</feature>
<evidence type="ECO:0000313" key="1">
    <source>
        <dbReference type="EMBL" id="THU80600.1"/>
    </source>
</evidence>
<proteinExistence type="predicted"/>
<dbReference type="SUPFAM" id="SSF46689">
    <property type="entry name" value="Homeodomain-like"/>
    <property type="match status" value="1"/>
</dbReference>
<dbReference type="OrthoDB" id="3255572at2759"/>